<dbReference type="AlphaFoldDB" id="A0A239KKT9"/>
<protein>
    <submittedName>
        <fullName evidence="2">Putative zincin peptidase</fullName>
    </submittedName>
</protein>
<feature type="transmembrane region" description="Helical" evidence="1">
    <location>
        <begin position="133"/>
        <end position="153"/>
    </location>
</feature>
<dbReference type="OrthoDB" id="258743at2"/>
<keyword evidence="3" id="KW-1185">Reference proteome</keyword>
<feature type="transmembrane region" description="Helical" evidence="1">
    <location>
        <begin position="159"/>
        <end position="177"/>
    </location>
</feature>
<dbReference type="Proteomes" id="UP000198284">
    <property type="component" value="Unassembled WGS sequence"/>
</dbReference>
<evidence type="ECO:0000313" key="3">
    <source>
        <dbReference type="Proteomes" id="UP000198284"/>
    </source>
</evidence>
<dbReference type="RefSeq" id="WP_089400955.1">
    <property type="nucleotide sequence ID" value="NZ_FZOT01000016.1"/>
</dbReference>
<feature type="transmembrane region" description="Helical" evidence="1">
    <location>
        <begin position="62"/>
        <end position="81"/>
    </location>
</feature>
<evidence type="ECO:0000313" key="2">
    <source>
        <dbReference type="EMBL" id="SNT18997.1"/>
    </source>
</evidence>
<keyword evidence="1" id="KW-0472">Membrane</keyword>
<organism evidence="2 3">
    <name type="scientific">Noviherbaspirillum humi</name>
    <dbReference type="NCBI Taxonomy" id="1688639"/>
    <lineage>
        <taxon>Bacteria</taxon>
        <taxon>Pseudomonadati</taxon>
        <taxon>Pseudomonadota</taxon>
        <taxon>Betaproteobacteria</taxon>
        <taxon>Burkholderiales</taxon>
        <taxon>Oxalobacteraceae</taxon>
        <taxon>Noviherbaspirillum</taxon>
    </lineage>
</organism>
<dbReference type="EMBL" id="FZOT01000016">
    <property type="protein sequence ID" value="SNT18997.1"/>
    <property type="molecule type" value="Genomic_DNA"/>
</dbReference>
<proteinExistence type="predicted"/>
<sequence>MLFIPGKVIAAATFPGVVVHELAHQLFCRLFKVPVFEVCYFQFGDPAGFVVHGEPKKWPHHVLIGAGPFFINSLLGAFLSFPSALRIVEFNGAASVLDIALMWFGVSIAMHAIPSKSDAKSMWQSVSGKRASFLAKMIVAPIVGLIYLLAAGSVIWLDAIYGIGVCVLVPEILVAMLT</sequence>
<evidence type="ECO:0000256" key="1">
    <source>
        <dbReference type="SAM" id="Phobius"/>
    </source>
</evidence>
<reference evidence="2 3" key="1">
    <citation type="submission" date="2017-06" db="EMBL/GenBank/DDBJ databases">
        <authorList>
            <person name="Kim H.J."/>
            <person name="Triplett B.A."/>
        </authorList>
    </citation>
    <scope>NUCLEOTIDE SEQUENCE [LARGE SCALE GENOMIC DNA]</scope>
    <source>
        <strain evidence="2 3">U15</strain>
    </source>
</reference>
<name>A0A239KKT9_9BURK</name>
<gene>
    <name evidence="2" type="ORF">SAMN06265795_11677</name>
</gene>
<keyword evidence="1" id="KW-1133">Transmembrane helix</keyword>
<feature type="transmembrane region" description="Helical" evidence="1">
    <location>
        <begin position="93"/>
        <end position="113"/>
    </location>
</feature>
<keyword evidence="1" id="KW-0812">Transmembrane</keyword>
<accession>A0A239KKT9</accession>